<comment type="caution">
    <text evidence="3">The sequence shown here is derived from an EMBL/GenBank/DDBJ whole genome shotgun (WGS) entry which is preliminary data.</text>
</comment>
<evidence type="ECO:0000256" key="1">
    <source>
        <dbReference type="SAM" id="SignalP"/>
    </source>
</evidence>
<gene>
    <name evidence="3" type="ORF">HMPREF0322_02205</name>
</gene>
<evidence type="ECO:0000259" key="2">
    <source>
        <dbReference type="PROSITE" id="PS50206"/>
    </source>
</evidence>
<dbReference type="CDD" id="cd00158">
    <property type="entry name" value="RHOD"/>
    <property type="match status" value="1"/>
</dbReference>
<dbReference type="SMART" id="SM00450">
    <property type="entry name" value="RHOD"/>
    <property type="match status" value="1"/>
</dbReference>
<dbReference type="PROSITE" id="PS00380">
    <property type="entry name" value="RHODANESE_1"/>
    <property type="match status" value="1"/>
</dbReference>
<feature type="signal peptide" evidence="1">
    <location>
        <begin position="1"/>
        <end position="33"/>
    </location>
</feature>
<dbReference type="SUPFAM" id="SSF52821">
    <property type="entry name" value="Rhodanese/Cell cycle control phosphatase"/>
    <property type="match status" value="1"/>
</dbReference>
<dbReference type="InterPro" id="IPR001307">
    <property type="entry name" value="Thiosulphate_STrfase_CS"/>
</dbReference>
<name>G9XML7_DESHA</name>
<dbReference type="PANTHER" id="PTHR43031">
    <property type="entry name" value="FAD-DEPENDENT OXIDOREDUCTASE"/>
    <property type="match status" value="1"/>
</dbReference>
<dbReference type="GO" id="GO:0004792">
    <property type="term" value="F:thiosulfate-cyanide sulfurtransferase activity"/>
    <property type="evidence" value="ECO:0007669"/>
    <property type="project" value="InterPro"/>
</dbReference>
<dbReference type="PROSITE" id="PS50206">
    <property type="entry name" value="RHODANESE_3"/>
    <property type="match status" value="1"/>
</dbReference>
<sequence>MKIVAEIRRRRGLTMRKLLSLTMCLLLSVSVLAGCTQATPASGGSPAPAADRAEANISWQYKTADETKAMLDAQESVIILDSRPDDMYTKGHIPGAYHVPSYPVDTPELEQVLKDAVPNLQGDDPIVIVCKSGNKGAKRAISFLQDQGIAPERLFILEGGGDGWKIPEYTTTVNDSAIPN</sequence>
<proteinExistence type="predicted"/>
<evidence type="ECO:0000313" key="3">
    <source>
        <dbReference type="EMBL" id="EHL07047.1"/>
    </source>
</evidence>
<dbReference type="PATRIC" id="fig|537010.4.peg.2072"/>
<reference evidence="3 4" key="1">
    <citation type="submission" date="2011-08" db="EMBL/GenBank/DDBJ databases">
        <authorList>
            <person name="Weinstock G."/>
            <person name="Sodergren E."/>
            <person name="Clifton S."/>
            <person name="Fulton L."/>
            <person name="Fulton B."/>
            <person name="Courtney L."/>
            <person name="Fronick C."/>
            <person name="Harrison M."/>
            <person name="Strong C."/>
            <person name="Farmer C."/>
            <person name="Delahaunty K."/>
            <person name="Markovic C."/>
            <person name="Hall O."/>
            <person name="Minx P."/>
            <person name="Tomlinson C."/>
            <person name="Mitreva M."/>
            <person name="Hou S."/>
            <person name="Chen J."/>
            <person name="Wollam A."/>
            <person name="Pepin K.H."/>
            <person name="Johnson M."/>
            <person name="Bhonagiri V."/>
            <person name="Zhang X."/>
            <person name="Suruliraj S."/>
            <person name="Warren W."/>
            <person name="Chinwalla A."/>
            <person name="Mardis E.R."/>
            <person name="Wilson R.K."/>
        </authorList>
    </citation>
    <scope>NUCLEOTIDE SEQUENCE [LARGE SCALE GENOMIC DNA]</scope>
    <source>
        <strain evidence="3 4">DP7</strain>
    </source>
</reference>
<dbReference type="Proteomes" id="UP000004416">
    <property type="component" value="Unassembled WGS sequence"/>
</dbReference>
<feature type="domain" description="Rhodanese" evidence="2">
    <location>
        <begin position="73"/>
        <end position="173"/>
    </location>
</feature>
<dbReference type="InterPro" id="IPR050229">
    <property type="entry name" value="GlpE_sulfurtransferase"/>
</dbReference>
<dbReference type="InterPro" id="IPR001763">
    <property type="entry name" value="Rhodanese-like_dom"/>
</dbReference>
<evidence type="ECO:0000313" key="4">
    <source>
        <dbReference type="Proteomes" id="UP000004416"/>
    </source>
</evidence>
<keyword evidence="1" id="KW-0732">Signal</keyword>
<dbReference type="PANTHER" id="PTHR43031:SF16">
    <property type="entry name" value="OXIDOREDUCTASE"/>
    <property type="match status" value="1"/>
</dbReference>
<accession>G9XML7</accession>
<dbReference type="HOGENOM" id="CLU_130331_0_0_9"/>
<protein>
    <submittedName>
        <fullName evidence="3">Rhodanese-like protein</fullName>
    </submittedName>
</protein>
<dbReference type="EMBL" id="AFZX01000052">
    <property type="protein sequence ID" value="EHL07047.1"/>
    <property type="molecule type" value="Genomic_DNA"/>
</dbReference>
<dbReference type="InterPro" id="IPR036873">
    <property type="entry name" value="Rhodanese-like_dom_sf"/>
</dbReference>
<organism evidence="3 4">
    <name type="scientific">Desulfitobacterium hafniense DP7</name>
    <dbReference type="NCBI Taxonomy" id="537010"/>
    <lineage>
        <taxon>Bacteria</taxon>
        <taxon>Bacillati</taxon>
        <taxon>Bacillota</taxon>
        <taxon>Clostridia</taxon>
        <taxon>Eubacteriales</taxon>
        <taxon>Desulfitobacteriaceae</taxon>
        <taxon>Desulfitobacterium</taxon>
    </lineage>
</organism>
<dbReference type="AlphaFoldDB" id="G9XML7"/>
<dbReference type="Pfam" id="PF00581">
    <property type="entry name" value="Rhodanese"/>
    <property type="match status" value="1"/>
</dbReference>
<feature type="chain" id="PRO_5039196964" evidence="1">
    <location>
        <begin position="34"/>
        <end position="180"/>
    </location>
</feature>
<dbReference type="PROSITE" id="PS51257">
    <property type="entry name" value="PROKAR_LIPOPROTEIN"/>
    <property type="match status" value="1"/>
</dbReference>
<dbReference type="Gene3D" id="3.40.250.10">
    <property type="entry name" value="Rhodanese-like domain"/>
    <property type="match status" value="1"/>
</dbReference>